<dbReference type="NCBIfam" id="TIGR01850">
    <property type="entry name" value="argC"/>
    <property type="match status" value="1"/>
</dbReference>
<dbReference type="HAMAP" id="MF_00150">
    <property type="entry name" value="ArgC_type1"/>
    <property type="match status" value="1"/>
</dbReference>
<keyword evidence="3 5" id="KW-0521">NADP</keyword>
<comment type="pathway">
    <text evidence="5">Amino-acid biosynthesis; L-arginine biosynthesis; N(2)-acetyl-L-ornithine from L-glutamate: step 3/4.</text>
</comment>
<dbReference type="CDD" id="cd17895">
    <property type="entry name" value="AGPR_1_N"/>
    <property type="match status" value="1"/>
</dbReference>
<evidence type="ECO:0000259" key="7">
    <source>
        <dbReference type="SMART" id="SM00859"/>
    </source>
</evidence>
<evidence type="ECO:0000256" key="2">
    <source>
        <dbReference type="ARBA" id="ARBA00022605"/>
    </source>
</evidence>
<dbReference type="PROSITE" id="PS01224">
    <property type="entry name" value="ARGC"/>
    <property type="match status" value="1"/>
</dbReference>
<dbReference type="Pfam" id="PF22698">
    <property type="entry name" value="Semialdhyde_dhC_1"/>
    <property type="match status" value="1"/>
</dbReference>
<reference evidence="8 9" key="1">
    <citation type="submission" date="2019-03" db="EMBL/GenBank/DDBJ databases">
        <title>Single cell metagenomics reveals metabolic interactions within the superorganism composed of flagellate Streblomastix strix and complex community of Bacteroidetes bacteria on its surface.</title>
        <authorList>
            <person name="Treitli S.C."/>
            <person name="Kolisko M."/>
            <person name="Husnik F."/>
            <person name="Keeling P."/>
            <person name="Hampl V."/>
        </authorList>
    </citation>
    <scope>NUCLEOTIDE SEQUENCE [LARGE SCALE GENOMIC DNA]</scope>
    <source>
        <strain evidence="8">St1</strain>
    </source>
</reference>
<dbReference type="Gene3D" id="3.30.360.10">
    <property type="entry name" value="Dihydrodipicolinate Reductase, domain 2"/>
    <property type="match status" value="1"/>
</dbReference>
<dbReference type="InterPro" id="IPR000706">
    <property type="entry name" value="AGPR_type-1"/>
</dbReference>
<keyword evidence="5" id="KW-0963">Cytoplasm</keyword>
<dbReference type="Proteomes" id="UP000324575">
    <property type="component" value="Unassembled WGS sequence"/>
</dbReference>
<dbReference type="GO" id="GO:0005737">
    <property type="term" value="C:cytoplasm"/>
    <property type="evidence" value="ECO:0007669"/>
    <property type="project" value="UniProtKB-SubCell"/>
</dbReference>
<dbReference type="SUPFAM" id="SSF55347">
    <property type="entry name" value="Glyceraldehyde-3-phosphate dehydrogenase-like, C-terminal domain"/>
    <property type="match status" value="1"/>
</dbReference>
<dbReference type="InterPro" id="IPR058924">
    <property type="entry name" value="AGPR_dimerisation_dom"/>
</dbReference>
<feature type="domain" description="Semialdehyde dehydrogenase NAD-binding" evidence="7">
    <location>
        <begin position="4"/>
        <end position="125"/>
    </location>
</feature>
<feature type="active site" evidence="5 6">
    <location>
        <position position="133"/>
    </location>
</feature>
<dbReference type="UniPathway" id="UPA00068">
    <property type="reaction ID" value="UER00108"/>
</dbReference>
<gene>
    <name evidence="5" type="primary">argC</name>
    <name evidence="8" type="ORF">EZS26_002208</name>
</gene>
<evidence type="ECO:0000256" key="4">
    <source>
        <dbReference type="ARBA" id="ARBA00023002"/>
    </source>
</evidence>
<comment type="similarity">
    <text evidence="5">Belongs to the NAGSA dehydrogenase family. Type 1 subfamily.</text>
</comment>
<dbReference type="EMBL" id="SNRX01000016">
    <property type="protein sequence ID" value="KAA6301602.1"/>
    <property type="molecule type" value="Genomic_DNA"/>
</dbReference>
<dbReference type="SMART" id="SM00859">
    <property type="entry name" value="Semialdhyde_dh"/>
    <property type="match status" value="1"/>
</dbReference>
<dbReference type="GO" id="GO:0070401">
    <property type="term" value="F:NADP+ binding"/>
    <property type="evidence" value="ECO:0007669"/>
    <property type="project" value="InterPro"/>
</dbReference>
<evidence type="ECO:0000313" key="9">
    <source>
        <dbReference type="Proteomes" id="UP000324575"/>
    </source>
</evidence>
<comment type="subcellular location">
    <subcellularLocation>
        <location evidence="5">Cytoplasm</location>
    </subcellularLocation>
</comment>
<comment type="caution">
    <text evidence="8">The sequence shown here is derived from an EMBL/GenBank/DDBJ whole genome shotgun (WGS) entry which is preliminary data.</text>
</comment>
<dbReference type="AlphaFoldDB" id="A0A5M8NZN0"/>
<dbReference type="GO" id="GO:0003942">
    <property type="term" value="F:N-acetyl-gamma-glutamyl-phosphate reductase activity"/>
    <property type="evidence" value="ECO:0007669"/>
    <property type="project" value="UniProtKB-UniRule"/>
</dbReference>
<dbReference type="SUPFAM" id="SSF51735">
    <property type="entry name" value="NAD(P)-binding Rossmann-fold domains"/>
    <property type="match status" value="1"/>
</dbReference>
<evidence type="ECO:0000256" key="3">
    <source>
        <dbReference type="ARBA" id="ARBA00022857"/>
    </source>
</evidence>
<evidence type="ECO:0000256" key="1">
    <source>
        <dbReference type="ARBA" id="ARBA00022571"/>
    </source>
</evidence>
<name>A0A5M8NZN0_9BACT</name>
<proteinExistence type="inferred from homology"/>
<dbReference type="PANTHER" id="PTHR32338">
    <property type="entry name" value="N-ACETYL-GAMMA-GLUTAMYL-PHOSPHATE REDUCTASE, CHLOROPLASTIC-RELATED-RELATED"/>
    <property type="match status" value="1"/>
</dbReference>
<accession>A0A5M8NZN0</accession>
<dbReference type="InterPro" id="IPR050085">
    <property type="entry name" value="AGPR"/>
</dbReference>
<dbReference type="InterPro" id="IPR023013">
    <property type="entry name" value="AGPR_AS"/>
</dbReference>
<keyword evidence="2 5" id="KW-0028">Amino-acid biosynthesis</keyword>
<dbReference type="GO" id="GO:0006526">
    <property type="term" value="P:L-arginine biosynthetic process"/>
    <property type="evidence" value="ECO:0007669"/>
    <property type="project" value="UniProtKB-UniRule"/>
</dbReference>
<dbReference type="CDD" id="cd23934">
    <property type="entry name" value="AGPR_1_C"/>
    <property type="match status" value="1"/>
</dbReference>
<dbReference type="PANTHER" id="PTHR32338:SF10">
    <property type="entry name" value="N-ACETYL-GAMMA-GLUTAMYL-PHOSPHATE REDUCTASE, CHLOROPLASTIC-RELATED"/>
    <property type="match status" value="1"/>
</dbReference>
<keyword evidence="1 5" id="KW-0055">Arginine biosynthesis</keyword>
<comment type="catalytic activity">
    <reaction evidence="5">
        <text>N-acetyl-L-glutamate 5-semialdehyde + phosphate + NADP(+) = N-acetyl-L-glutamyl 5-phosphate + NADPH + H(+)</text>
        <dbReference type="Rhea" id="RHEA:21588"/>
        <dbReference type="ChEBI" id="CHEBI:15378"/>
        <dbReference type="ChEBI" id="CHEBI:29123"/>
        <dbReference type="ChEBI" id="CHEBI:43474"/>
        <dbReference type="ChEBI" id="CHEBI:57783"/>
        <dbReference type="ChEBI" id="CHEBI:57936"/>
        <dbReference type="ChEBI" id="CHEBI:58349"/>
        <dbReference type="EC" id="1.2.1.38"/>
    </reaction>
</comment>
<dbReference type="Pfam" id="PF01118">
    <property type="entry name" value="Semialdhyde_dh"/>
    <property type="match status" value="1"/>
</dbReference>
<dbReference type="EC" id="1.2.1.38" evidence="5"/>
<evidence type="ECO:0000313" key="8">
    <source>
        <dbReference type="EMBL" id="KAA6301602.1"/>
    </source>
</evidence>
<dbReference type="GO" id="GO:0051287">
    <property type="term" value="F:NAD binding"/>
    <property type="evidence" value="ECO:0007669"/>
    <property type="project" value="InterPro"/>
</dbReference>
<dbReference type="InterPro" id="IPR036291">
    <property type="entry name" value="NAD(P)-bd_dom_sf"/>
</dbReference>
<evidence type="ECO:0000256" key="6">
    <source>
        <dbReference type="PROSITE-ProRule" id="PRU10010"/>
    </source>
</evidence>
<sequence length="319" mass="35023">MKTKVGIIGGAGYTAGELLRLLIHHPHVEIGFVHSTSNAGNPITDIHEGLIGDTDLVFTDRYDLHQVDALFLCSAHGDSRQFIESNDIPGSLKIIDLAMDYRHKATAGGFVYGLPELNKPAIQKAVRIANPGCFATAIQLALLPMADKNVLKHEIHVHAITGSTGAGVKPAATSHFSWRNNNISVYKAFEHQHLQEICESLNQAASKINFIPVRGDFARGIFASVYTECDWSLEEATQVYSNFYKDAAFTFLTDKNIALKQVVNTNKCVLHLEKHDNKLLILSVIDNLLKGASGQAVQNFNLMFGWDEKAGLNLKPSAF</sequence>
<comment type="function">
    <text evidence="5">Catalyzes the NADPH-dependent reduction of N-acetyl-5-glutamyl phosphate to yield N-acetyl-L-glutamate 5-semialdehyde.</text>
</comment>
<evidence type="ECO:0000256" key="5">
    <source>
        <dbReference type="HAMAP-Rule" id="MF_00150"/>
    </source>
</evidence>
<dbReference type="Gene3D" id="3.40.50.720">
    <property type="entry name" value="NAD(P)-binding Rossmann-like Domain"/>
    <property type="match status" value="1"/>
</dbReference>
<organism evidence="8 9">
    <name type="scientific">Candidatus Ordinivivax streblomastigis</name>
    <dbReference type="NCBI Taxonomy" id="2540710"/>
    <lineage>
        <taxon>Bacteria</taxon>
        <taxon>Pseudomonadati</taxon>
        <taxon>Bacteroidota</taxon>
        <taxon>Bacteroidia</taxon>
        <taxon>Bacteroidales</taxon>
        <taxon>Candidatus Ordinivivax</taxon>
    </lineage>
</organism>
<keyword evidence="4 5" id="KW-0560">Oxidoreductase</keyword>
<dbReference type="InterPro" id="IPR000534">
    <property type="entry name" value="Semialdehyde_DH_NAD-bd"/>
</dbReference>
<protein>
    <recommendedName>
        <fullName evidence="5">N-acetyl-gamma-glutamyl-phosphate reductase</fullName>
        <shortName evidence="5">AGPR</shortName>
        <ecNumber evidence="5">1.2.1.38</ecNumber>
    </recommendedName>
    <alternativeName>
        <fullName evidence="5">N-acetyl-glutamate semialdehyde dehydrogenase</fullName>
        <shortName evidence="5">NAGSA dehydrogenase</shortName>
    </alternativeName>
</protein>